<protein>
    <recommendedName>
        <fullName evidence="4">Transmembrane protein</fullName>
    </recommendedName>
</protein>
<feature type="transmembrane region" description="Helical" evidence="1">
    <location>
        <begin position="148"/>
        <end position="169"/>
    </location>
</feature>
<name>A0ABR3AWD4_PHYBL</name>
<evidence type="ECO:0000313" key="2">
    <source>
        <dbReference type="EMBL" id="KAL0084233.1"/>
    </source>
</evidence>
<accession>A0ABR3AWD4</accession>
<evidence type="ECO:0008006" key="4">
    <source>
        <dbReference type="Google" id="ProtNLM"/>
    </source>
</evidence>
<dbReference type="Proteomes" id="UP001448207">
    <property type="component" value="Unassembled WGS sequence"/>
</dbReference>
<evidence type="ECO:0000313" key="3">
    <source>
        <dbReference type="Proteomes" id="UP001448207"/>
    </source>
</evidence>
<sequence>MSPTYFSGPIPVFHVQSLMFLFGFLFFPCWWIGGFLVGSKTEEIKRLVNVTNTNTNTNTNATTSPTTSPIYPLPTLLVVHPSMLANGRTASRLLWLDEPGTPDRPVVARTVSSTTLVPSKSQYSRSQEFIWRSQYLKELSMFRRWNRIMSFISLALIGVVVAMILWYSAGIQYSWWQPI</sequence>
<comment type="caution">
    <text evidence="2">The sequence shown here is derived from an EMBL/GenBank/DDBJ whole genome shotgun (WGS) entry which is preliminary data.</text>
</comment>
<keyword evidence="1" id="KW-0812">Transmembrane</keyword>
<evidence type="ECO:0000256" key="1">
    <source>
        <dbReference type="SAM" id="Phobius"/>
    </source>
</evidence>
<gene>
    <name evidence="2" type="ORF">J3Q64DRAFT_1746598</name>
</gene>
<organism evidence="2 3">
    <name type="scientific">Phycomyces blakesleeanus</name>
    <dbReference type="NCBI Taxonomy" id="4837"/>
    <lineage>
        <taxon>Eukaryota</taxon>
        <taxon>Fungi</taxon>
        <taxon>Fungi incertae sedis</taxon>
        <taxon>Mucoromycota</taxon>
        <taxon>Mucoromycotina</taxon>
        <taxon>Mucoromycetes</taxon>
        <taxon>Mucorales</taxon>
        <taxon>Phycomycetaceae</taxon>
        <taxon>Phycomyces</taxon>
    </lineage>
</organism>
<reference evidence="2 3" key="1">
    <citation type="submission" date="2024-04" db="EMBL/GenBank/DDBJ databases">
        <title>Symmetric and asymmetric DNA N6-adenine methylation regulates different biological responses in Mucorales.</title>
        <authorList>
            <consortium name="Lawrence Berkeley National Laboratory"/>
            <person name="Lax C."/>
            <person name="Mondo S.J."/>
            <person name="Osorio-Concepcion M."/>
            <person name="Muszewska A."/>
            <person name="Corrochano-Luque M."/>
            <person name="Gutierrez G."/>
            <person name="Riley R."/>
            <person name="Lipzen A."/>
            <person name="Guo J."/>
            <person name="Hundley H."/>
            <person name="Amirebrahimi M."/>
            <person name="Ng V."/>
            <person name="Lorenzo-Gutierrez D."/>
            <person name="Binder U."/>
            <person name="Yang J."/>
            <person name="Song Y."/>
            <person name="Canovas D."/>
            <person name="Navarro E."/>
            <person name="Freitag M."/>
            <person name="Gabaldon T."/>
            <person name="Grigoriev I.V."/>
            <person name="Corrochano L.M."/>
            <person name="Nicolas F.E."/>
            <person name="Garre V."/>
        </authorList>
    </citation>
    <scope>NUCLEOTIDE SEQUENCE [LARGE SCALE GENOMIC DNA]</scope>
    <source>
        <strain evidence="2 3">L51</strain>
    </source>
</reference>
<dbReference type="EMBL" id="JBCLYO010000012">
    <property type="protein sequence ID" value="KAL0084233.1"/>
    <property type="molecule type" value="Genomic_DNA"/>
</dbReference>
<feature type="transmembrane region" description="Helical" evidence="1">
    <location>
        <begin position="12"/>
        <end position="37"/>
    </location>
</feature>
<keyword evidence="3" id="KW-1185">Reference proteome</keyword>
<keyword evidence="1" id="KW-1133">Transmembrane helix</keyword>
<keyword evidence="1" id="KW-0472">Membrane</keyword>
<proteinExistence type="predicted"/>